<feature type="domain" description="SH3" evidence="6">
    <location>
        <begin position="410"/>
        <end position="469"/>
    </location>
</feature>
<feature type="domain" description="F-BAR" evidence="8">
    <location>
        <begin position="1"/>
        <end position="90"/>
    </location>
</feature>
<dbReference type="Pfam" id="PF00620">
    <property type="entry name" value="RhoGAP"/>
    <property type="match status" value="1"/>
</dbReference>
<comment type="caution">
    <text evidence="9">The sequence shown here is derived from an EMBL/GenBank/DDBJ whole genome shotgun (WGS) entry which is preliminary data.</text>
</comment>
<proteinExistence type="predicted"/>
<evidence type="ECO:0000259" key="8">
    <source>
        <dbReference type="PROSITE" id="PS51741"/>
    </source>
</evidence>
<evidence type="ECO:0000259" key="7">
    <source>
        <dbReference type="PROSITE" id="PS50238"/>
    </source>
</evidence>
<evidence type="ECO:0000313" key="10">
    <source>
        <dbReference type="Proteomes" id="UP001148018"/>
    </source>
</evidence>
<dbReference type="Proteomes" id="UP001148018">
    <property type="component" value="Unassembled WGS sequence"/>
</dbReference>
<organism evidence="9 10">
    <name type="scientific">Muraenolepis orangiensis</name>
    <name type="common">Patagonian moray cod</name>
    <dbReference type="NCBI Taxonomy" id="630683"/>
    <lineage>
        <taxon>Eukaryota</taxon>
        <taxon>Metazoa</taxon>
        <taxon>Chordata</taxon>
        <taxon>Craniata</taxon>
        <taxon>Vertebrata</taxon>
        <taxon>Euteleostomi</taxon>
        <taxon>Actinopterygii</taxon>
        <taxon>Neopterygii</taxon>
        <taxon>Teleostei</taxon>
        <taxon>Neoteleostei</taxon>
        <taxon>Acanthomorphata</taxon>
        <taxon>Zeiogadaria</taxon>
        <taxon>Gadariae</taxon>
        <taxon>Gadiformes</taxon>
        <taxon>Muraenolepidoidei</taxon>
        <taxon>Muraenolepididae</taxon>
        <taxon>Muraenolepis</taxon>
    </lineage>
</organism>
<dbReference type="InterPro" id="IPR027267">
    <property type="entry name" value="AH/BAR_dom_sf"/>
</dbReference>
<feature type="compositionally biased region" description="Low complexity" evidence="5">
    <location>
        <begin position="546"/>
        <end position="593"/>
    </location>
</feature>
<reference evidence="9" key="1">
    <citation type="submission" date="2022-07" db="EMBL/GenBank/DDBJ databases">
        <title>Chromosome-level genome of Muraenolepis orangiensis.</title>
        <authorList>
            <person name="Kim J."/>
        </authorList>
    </citation>
    <scope>NUCLEOTIDE SEQUENCE</scope>
    <source>
        <strain evidence="9">KU_S4_2022</strain>
        <tissue evidence="9">Muscle</tissue>
    </source>
</reference>
<dbReference type="SUPFAM" id="SSF103657">
    <property type="entry name" value="BAR/IMD domain-like"/>
    <property type="match status" value="1"/>
</dbReference>
<gene>
    <name evidence="9" type="ORF">NHX12_020357</name>
</gene>
<feature type="compositionally biased region" description="Low complexity" evidence="5">
    <location>
        <begin position="156"/>
        <end position="167"/>
    </location>
</feature>
<accession>A0A9Q0EUR4</accession>
<dbReference type="AlphaFoldDB" id="A0A9Q0EUR4"/>
<dbReference type="PROSITE" id="PS51741">
    <property type="entry name" value="F_BAR"/>
    <property type="match status" value="1"/>
</dbReference>
<dbReference type="Pfam" id="PF00018">
    <property type="entry name" value="SH3_1"/>
    <property type="match status" value="1"/>
</dbReference>
<dbReference type="InterPro" id="IPR008936">
    <property type="entry name" value="Rho_GTPase_activation_prot"/>
</dbReference>
<feature type="region of interest" description="Disordered" evidence="5">
    <location>
        <begin position="469"/>
        <end position="510"/>
    </location>
</feature>
<evidence type="ECO:0000256" key="3">
    <source>
        <dbReference type="PROSITE-ProRule" id="PRU00192"/>
    </source>
</evidence>
<dbReference type="SMART" id="SM00324">
    <property type="entry name" value="RhoGAP"/>
    <property type="match status" value="1"/>
</dbReference>
<feature type="compositionally biased region" description="Acidic residues" evidence="5">
    <location>
        <begin position="391"/>
        <end position="412"/>
    </location>
</feature>
<protein>
    <recommendedName>
        <fullName evidence="11">SLIT-ROBO Rho GTPase activating protein 1b</fullName>
    </recommendedName>
</protein>
<name>A0A9Q0EUR4_9TELE</name>
<evidence type="ECO:0000256" key="5">
    <source>
        <dbReference type="SAM" id="MobiDB-lite"/>
    </source>
</evidence>
<dbReference type="GO" id="GO:0007165">
    <property type="term" value="P:signal transduction"/>
    <property type="evidence" value="ECO:0007669"/>
    <property type="project" value="InterPro"/>
</dbReference>
<dbReference type="SUPFAM" id="SSF48350">
    <property type="entry name" value="GTPase activation domain, GAP"/>
    <property type="match status" value="1"/>
</dbReference>
<evidence type="ECO:0008006" key="11">
    <source>
        <dbReference type="Google" id="ProtNLM"/>
    </source>
</evidence>
<dbReference type="PROSITE" id="PS50002">
    <property type="entry name" value="SH3"/>
    <property type="match status" value="1"/>
</dbReference>
<dbReference type="OrthoDB" id="5981864at2759"/>
<evidence type="ECO:0000256" key="2">
    <source>
        <dbReference type="ARBA" id="ARBA00023054"/>
    </source>
</evidence>
<sequence>RKAKYSENKLKTLKARNEYLLTLEATNASVFKYYIHDLPDIIDCCDLGYHSSLSRALRTYLSAELSLEASRRAGLEVLEGAVEGLDPARDRQRLLGLYPTAFCPPARFSFQAHMGDMVNQIAAQPQVKKTWGATLTTLQDMTVPDDSDVSQSFTHSPSSESVKSSVSDGYKADMLTTSRGRKNSHSKHQDSTKAIPLLVESCIRYINLHGLQHQGIFRVSGSQVEVNDIKNSFERGNDPLIDEESSRDINSVAGVLKLYFRGLENPIFPKDRFNDLISCVRMENLYERAQCIRKIMLGVPRATLVVILSQYSDENMMDAGNLAIVFGPTLLPTPDALDQVACQAHVNEVVKTVILHHDNIFPDTKELPGPVYEKCMTGDQYCESPFSEPGALEEAEPDGGTETQTSEEEGEGVEAVARFEYSGRSSRELSFQKGAVLQLHQRASHDWWEGRLNGKHGLVPHQADVMSDTLSQKADSDGGSSSTDDKRSRSELSSPTDLRPPETFNRSDMDETVSVVLGEFRQLERHGLRPAPDVVLDTLEQMKNGSASNSNSNSNSNSTSTNSTSTSTSTNTTSSSATTCSSESPSPHSTPSTPGTPSPLSPLSPMSPLPGPPPRPANPSPDGGMASFKPVAAALASAGPPRVAVPLRPPALRPKPAVPPKSSPTPTPPPSPLDKTCSM</sequence>
<feature type="compositionally biased region" description="Pro residues" evidence="5">
    <location>
        <begin position="594"/>
        <end position="619"/>
    </location>
</feature>
<feature type="region of interest" description="Disordered" evidence="5">
    <location>
        <begin position="145"/>
        <end position="169"/>
    </location>
</feature>
<feature type="region of interest" description="Disordered" evidence="5">
    <location>
        <begin position="383"/>
        <end position="414"/>
    </location>
</feature>
<dbReference type="InterPro" id="IPR000198">
    <property type="entry name" value="RhoGAP_dom"/>
</dbReference>
<dbReference type="SMART" id="SM00326">
    <property type="entry name" value="SH3"/>
    <property type="match status" value="1"/>
</dbReference>
<evidence type="ECO:0000256" key="4">
    <source>
        <dbReference type="PROSITE-ProRule" id="PRU01077"/>
    </source>
</evidence>
<dbReference type="InterPro" id="IPR051627">
    <property type="entry name" value="SLIT-ROBO_RhoGAP"/>
</dbReference>
<dbReference type="EMBL" id="JANIIK010000036">
    <property type="protein sequence ID" value="KAJ3612080.1"/>
    <property type="molecule type" value="Genomic_DNA"/>
</dbReference>
<dbReference type="InterPro" id="IPR031160">
    <property type="entry name" value="F_BAR_dom"/>
</dbReference>
<evidence type="ECO:0000313" key="9">
    <source>
        <dbReference type="EMBL" id="KAJ3612080.1"/>
    </source>
</evidence>
<feature type="region of interest" description="Disordered" evidence="5">
    <location>
        <begin position="544"/>
        <end position="679"/>
    </location>
</feature>
<dbReference type="InterPro" id="IPR036028">
    <property type="entry name" value="SH3-like_dom_sf"/>
</dbReference>
<dbReference type="FunFam" id="2.30.30.40:FF:000136">
    <property type="entry name" value="Rho GTPase activating protein 4"/>
    <property type="match status" value="1"/>
</dbReference>
<evidence type="ECO:0000259" key="6">
    <source>
        <dbReference type="PROSITE" id="PS50002"/>
    </source>
</evidence>
<keyword evidence="2 4" id="KW-0175">Coiled coil</keyword>
<keyword evidence="1 3" id="KW-0728">SH3 domain</keyword>
<dbReference type="SUPFAM" id="SSF50044">
    <property type="entry name" value="SH3-domain"/>
    <property type="match status" value="1"/>
</dbReference>
<feature type="domain" description="Rho-GAP" evidence="7">
    <location>
        <begin position="173"/>
        <end position="361"/>
    </location>
</feature>
<dbReference type="FunFam" id="1.10.555.10:FF:000112">
    <property type="entry name" value="SLIT-ROBO Rho GTPase-activating protein 3"/>
    <property type="match status" value="1"/>
</dbReference>
<dbReference type="Gene3D" id="2.30.30.40">
    <property type="entry name" value="SH3 Domains"/>
    <property type="match status" value="1"/>
</dbReference>
<feature type="non-terminal residue" evidence="9">
    <location>
        <position position="1"/>
    </location>
</feature>
<dbReference type="Gene3D" id="1.20.1270.60">
    <property type="entry name" value="Arfaptin homology (AH) domain/BAR domain"/>
    <property type="match status" value="1"/>
</dbReference>
<dbReference type="PROSITE" id="PS50238">
    <property type="entry name" value="RHOGAP"/>
    <property type="match status" value="1"/>
</dbReference>
<dbReference type="InterPro" id="IPR001452">
    <property type="entry name" value="SH3_domain"/>
</dbReference>
<evidence type="ECO:0000256" key="1">
    <source>
        <dbReference type="ARBA" id="ARBA00022443"/>
    </source>
</evidence>
<feature type="compositionally biased region" description="Pro residues" evidence="5">
    <location>
        <begin position="647"/>
        <end position="672"/>
    </location>
</feature>
<dbReference type="PANTHER" id="PTHR14166">
    <property type="entry name" value="SLIT-ROBO RHO GTPASE ACTIVATING PROTEIN"/>
    <property type="match status" value="1"/>
</dbReference>
<dbReference type="Gene3D" id="1.10.555.10">
    <property type="entry name" value="Rho GTPase activation protein"/>
    <property type="match status" value="1"/>
</dbReference>
<keyword evidence="10" id="KW-1185">Reference proteome</keyword>